<dbReference type="Proteomes" id="UP001165383">
    <property type="component" value="Unassembled WGS sequence"/>
</dbReference>
<dbReference type="PANTHER" id="PTHR36919">
    <property type="entry name" value="BLR1215 PROTEIN"/>
    <property type="match status" value="1"/>
</dbReference>
<evidence type="ECO:0000259" key="1">
    <source>
        <dbReference type="Pfam" id="PF09917"/>
    </source>
</evidence>
<reference evidence="2" key="1">
    <citation type="submission" date="2022-05" db="EMBL/GenBank/DDBJ databases">
        <authorList>
            <person name="Jo J.-H."/>
            <person name="Im W.-T."/>
        </authorList>
    </citation>
    <scope>NUCLEOTIDE SEQUENCE</scope>
    <source>
        <strain evidence="2">RB56-2</strain>
    </source>
</reference>
<accession>A0ABT0S9D0</accession>
<sequence>MITQSAELKETGLEGRWRNPSGSVIISITPCDESLCGRVQWASDKATADARNGGTDPLIGAELLGDIVPRGEGRWRAQLFVPDLNKRSNVELRLSGLDQLKVRGCLAGRIICKSQLWQRVVGE</sequence>
<evidence type="ECO:0000313" key="3">
    <source>
        <dbReference type="Proteomes" id="UP001165383"/>
    </source>
</evidence>
<evidence type="ECO:0000313" key="2">
    <source>
        <dbReference type="EMBL" id="MCL6740987.1"/>
    </source>
</evidence>
<protein>
    <submittedName>
        <fullName evidence="2">DUF2147 domain-containing protein</fullName>
    </submittedName>
</protein>
<dbReference type="InterPro" id="IPR019223">
    <property type="entry name" value="DUF2147"/>
</dbReference>
<dbReference type="PANTHER" id="PTHR36919:SF2">
    <property type="entry name" value="BLL6627 PROTEIN"/>
    <property type="match status" value="1"/>
</dbReference>
<dbReference type="Gene3D" id="2.40.128.520">
    <property type="match status" value="1"/>
</dbReference>
<comment type="caution">
    <text evidence="2">The sequence shown here is derived from an EMBL/GenBank/DDBJ whole genome shotgun (WGS) entry which is preliminary data.</text>
</comment>
<dbReference type="Pfam" id="PF09917">
    <property type="entry name" value="DUF2147"/>
    <property type="match status" value="1"/>
</dbReference>
<organism evidence="2 3">
    <name type="scientific">Sphingomonas brevis</name>
    <dbReference type="NCBI Taxonomy" id="2908206"/>
    <lineage>
        <taxon>Bacteria</taxon>
        <taxon>Pseudomonadati</taxon>
        <taxon>Pseudomonadota</taxon>
        <taxon>Alphaproteobacteria</taxon>
        <taxon>Sphingomonadales</taxon>
        <taxon>Sphingomonadaceae</taxon>
        <taxon>Sphingomonas</taxon>
    </lineage>
</organism>
<gene>
    <name evidence="2" type="ORF">LZ518_07570</name>
</gene>
<proteinExistence type="predicted"/>
<dbReference type="EMBL" id="JAMGBB010000001">
    <property type="protein sequence ID" value="MCL6740987.1"/>
    <property type="molecule type" value="Genomic_DNA"/>
</dbReference>
<feature type="domain" description="DUF2147" evidence="1">
    <location>
        <begin position="15"/>
        <end position="119"/>
    </location>
</feature>
<dbReference type="RefSeq" id="WP_249915395.1">
    <property type="nucleotide sequence ID" value="NZ_JAMGBB010000001.1"/>
</dbReference>
<name>A0ABT0S9D0_9SPHN</name>
<keyword evidence="3" id="KW-1185">Reference proteome</keyword>